<feature type="transmembrane region" description="Helical" evidence="1">
    <location>
        <begin position="12"/>
        <end position="31"/>
    </location>
</feature>
<keyword evidence="1" id="KW-0472">Membrane</keyword>
<organism evidence="2 3">
    <name type="scientific">Listeria rocourtiae</name>
    <dbReference type="NCBI Taxonomy" id="647910"/>
    <lineage>
        <taxon>Bacteria</taxon>
        <taxon>Bacillati</taxon>
        <taxon>Bacillota</taxon>
        <taxon>Bacilli</taxon>
        <taxon>Bacillales</taxon>
        <taxon>Listeriaceae</taxon>
        <taxon>Listeria</taxon>
    </lineage>
</organism>
<evidence type="ECO:0000313" key="3">
    <source>
        <dbReference type="Proteomes" id="UP000295558"/>
    </source>
</evidence>
<proteinExistence type="predicted"/>
<evidence type="ECO:0000256" key="1">
    <source>
        <dbReference type="SAM" id="Phobius"/>
    </source>
</evidence>
<accession>A0A4R6ZCB1</accession>
<keyword evidence="3" id="KW-1185">Reference proteome</keyword>
<evidence type="ECO:0000313" key="2">
    <source>
        <dbReference type="EMBL" id="TDR49585.1"/>
    </source>
</evidence>
<gene>
    <name evidence="2" type="ORF">DFP96_1411</name>
</gene>
<reference evidence="2 3" key="1">
    <citation type="submission" date="2019-03" db="EMBL/GenBank/DDBJ databases">
        <title>Genomic Encyclopedia of Type Strains, Phase III (KMG-III): the genomes of soil and plant-associated and newly described type strains.</title>
        <authorList>
            <person name="Whitman W."/>
        </authorList>
    </citation>
    <scope>NUCLEOTIDE SEQUENCE [LARGE SCALE GENOMIC DNA]</scope>
    <source>
        <strain evidence="2 3">CECT 7972</strain>
    </source>
</reference>
<dbReference type="EMBL" id="SNZK01000041">
    <property type="protein sequence ID" value="TDR49585.1"/>
    <property type="molecule type" value="Genomic_DNA"/>
</dbReference>
<sequence length="93" mass="10437">MSSARKKKVISFVIWIFVFFLLTFGTYLYAWGDEIKASLLVLFLVNLMAVLSLVIFWSKGENLLLIIIGGIILVACTVYIINGTVMETMKLLG</sequence>
<keyword evidence="1" id="KW-0812">Transmembrane</keyword>
<feature type="transmembrane region" description="Helical" evidence="1">
    <location>
        <begin position="63"/>
        <end position="81"/>
    </location>
</feature>
<comment type="caution">
    <text evidence="2">The sequence shown here is derived from an EMBL/GenBank/DDBJ whole genome shotgun (WGS) entry which is preliminary data.</text>
</comment>
<protein>
    <submittedName>
        <fullName evidence="2">Uncharacterized protein</fullName>
    </submittedName>
</protein>
<keyword evidence="1" id="KW-1133">Transmembrane helix</keyword>
<dbReference type="Proteomes" id="UP000295558">
    <property type="component" value="Unassembled WGS sequence"/>
</dbReference>
<dbReference type="AlphaFoldDB" id="A0A4R6ZCB1"/>
<name>A0A4R6ZCB1_9LIST</name>
<feature type="transmembrane region" description="Helical" evidence="1">
    <location>
        <begin position="37"/>
        <end position="56"/>
    </location>
</feature>